<feature type="region of interest" description="Disordered" evidence="5">
    <location>
        <begin position="178"/>
        <end position="204"/>
    </location>
</feature>
<dbReference type="NCBIfam" id="TIGR03062">
    <property type="entry name" value="pip_yhgE_Cterm"/>
    <property type="match status" value="1"/>
</dbReference>
<feature type="domain" description="ABC-2 type transporter transmembrane" evidence="7">
    <location>
        <begin position="498"/>
        <end position="776"/>
    </location>
</feature>
<evidence type="ECO:0000256" key="5">
    <source>
        <dbReference type="SAM" id="MobiDB-lite"/>
    </source>
</evidence>
<keyword evidence="2 6" id="KW-0812">Transmembrane</keyword>
<evidence type="ECO:0000256" key="2">
    <source>
        <dbReference type="ARBA" id="ARBA00022692"/>
    </source>
</evidence>
<evidence type="ECO:0000259" key="7">
    <source>
        <dbReference type="Pfam" id="PF12698"/>
    </source>
</evidence>
<name>A0A087CNS5_9BIFI</name>
<keyword evidence="9" id="KW-1185">Reference proteome</keyword>
<accession>A0A087CNS5</accession>
<dbReference type="NCBIfam" id="TIGR03061">
    <property type="entry name" value="pip_yhgE_Nterm"/>
    <property type="match status" value="1"/>
</dbReference>
<dbReference type="PANTHER" id="PTHR43077">
    <property type="entry name" value="TRANSPORT PERMEASE YVFS-RELATED"/>
    <property type="match status" value="1"/>
</dbReference>
<dbReference type="STRING" id="1437610.BREU_2266"/>
<dbReference type="InterPro" id="IPR013525">
    <property type="entry name" value="ABC2_TM"/>
</dbReference>
<feature type="transmembrane region" description="Helical" evidence="6">
    <location>
        <begin position="645"/>
        <end position="668"/>
    </location>
</feature>
<dbReference type="AlphaFoldDB" id="A0A087CNS5"/>
<evidence type="ECO:0000256" key="3">
    <source>
        <dbReference type="ARBA" id="ARBA00022989"/>
    </source>
</evidence>
<evidence type="ECO:0000256" key="1">
    <source>
        <dbReference type="ARBA" id="ARBA00004141"/>
    </source>
</evidence>
<proteinExistence type="predicted"/>
<evidence type="ECO:0000313" key="8">
    <source>
        <dbReference type="EMBL" id="KFI84925.1"/>
    </source>
</evidence>
<dbReference type="Proteomes" id="UP000028984">
    <property type="component" value="Unassembled WGS sequence"/>
</dbReference>
<evidence type="ECO:0000256" key="6">
    <source>
        <dbReference type="SAM" id="Phobius"/>
    </source>
</evidence>
<feature type="transmembrane region" description="Helical" evidence="6">
    <location>
        <begin position="871"/>
        <end position="891"/>
    </location>
</feature>
<comment type="subcellular location">
    <subcellularLocation>
        <location evidence="1">Membrane</location>
        <topology evidence="1">Multi-pass membrane protein</topology>
    </subcellularLocation>
</comment>
<feature type="region of interest" description="Disordered" evidence="5">
    <location>
        <begin position="947"/>
        <end position="967"/>
    </location>
</feature>
<dbReference type="InterPro" id="IPR051328">
    <property type="entry name" value="T7SS_ABC-Transporter"/>
</dbReference>
<dbReference type="GO" id="GO:0016020">
    <property type="term" value="C:membrane"/>
    <property type="evidence" value="ECO:0007669"/>
    <property type="project" value="UniProtKB-SubCell"/>
</dbReference>
<feature type="transmembrane region" description="Helical" evidence="6">
    <location>
        <begin position="842"/>
        <end position="865"/>
    </location>
</feature>
<gene>
    <name evidence="8" type="ORF">BREU_2266</name>
</gene>
<protein>
    <submittedName>
        <fullName evidence="8">Membrane protein</fullName>
    </submittedName>
</protein>
<dbReference type="Gene3D" id="3.40.1710.10">
    <property type="entry name" value="abc type-2 transporter like domain"/>
    <property type="match status" value="1"/>
</dbReference>
<feature type="transmembrane region" description="Helical" evidence="6">
    <location>
        <begin position="704"/>
        <end position="723"/>
    </location>
</feature>
<dbReference type="Pfam" id="PF12698">
    <property type="entry name" value="ABC2_membrane_3"/>
    <property type="match status" value="2"/>
</dbReference>
<dbReference type="InterPro" id="IPR017500">
    <property type="entry name" value="Phage_infect_YhgE_N"/>
</dbReference>
<dbReference type="GO" id="GO:0140359">
    <property type="term" value="F:ABC-type transporter activity"/>
    <property type="evidence" value="ECO:0007669"/>
    <property type="project" value="InterPro"/>
</dbReference>
<keyword evidence="4 6" id="KW-0472">Membrane</keyword>
<feature type="transmembrane region" description="Helical" evidence="6">
    <location>
        <begin position="606"/>
        <end position="625"/>
    </location>
</feature>
<dbReference type="InterPro" id="IPR017501">
    <property type="entry name" value="Phage_infect_YhgE_C"/>
</dbReference>
<evidence type="ECO:0000313" key="9">
    <source>
        <dbReference type="Proteomes" id="UP000028984"/>
    </source>
</evidence>
<reference evidence="8 9" key="1">
    <citation type="submission" date="2014-03" db="EMBL/GenBank/DDBJ databases">
        <title>Genomics of Bifidobacteria.</title>
        <authorList>
            <person name="Ventura M."/>
            <person name="Milani C."/>
            <person name="Lugli G.A."/>
        </authorList>
    </citation>
    <scope>NUCLEOTIDE SEQUENCE [LARGE SCALE GENOMIC DNA]</scope>
    <source>
        <strain evidence="8 9">DSM 23975</strain>
    </source>
</reference>
<sequence>MDMQGPNRERSLCCRTFPGNTGNRLLVGFSASADYQTDKQTAHATTPIRTEGLMRTIWRIYRRDLLRILRNPVAVVVTLGVAIIPSLYAWFNILANWDPYSATGNLQVAVANEDRGTSNELVGKLNAGDQVVSELKDNHQLGWRFVDSEDDAISGVETGRYYAAIVLPKDFSESLVDSVTGGSTGASTGESTSGSTGGTNSKHPQIRYYVNEKKNAIAPKITDTGATTIDEQINAAFIATVGDTVMSSISAAKGELDKAGDAAQQDSIADLNTVLTTLDNVDRSLTDLSAALKAADSTIADATATTDSLKQSIESARKASQQSGTLLAEAQQGSQAFSTTLVGALDTSSAQLSGIAVDVNTAAGTIIGSFNTAQNSVDSITNALNAPLDRTQAALDNVKDALRQTGLDENNSDPNVQQIWTQINALSNVISTQQSQVNDFHADASKFISSGKNAATDLSKAMGTAATGGLAALSQARQSLTGTVMPNLDASLNGFAALNGTLDGTLVSLNGTLDQADGLFKQLSGTISQTRSTVSGTQQSLTQLAGDVRTVRTDLGALDSSAVYKSLTDTLHLNDQEFGTFLSQPVSLATKVVYPTDNYGSAVTPFYTNLALWVGGFVLIAIYKLEVDREHLRHVTATQAYLGRWLLLVTVGFLQALIACVGDLVLGIQCEHPALFLLAGIFCSFVYINIIYALAVAFRHIGKAVAVILVIVQIPGASGLYPIELMPDFFRELHPWLPFTYGINAMRGPIAGTYANHYWLDMMHLSWYLPVALFVGLVVRRYAMNLNALFDRRLGDTDLMITEHNSMVNEQVSLTSVFGATSGSKDLRAFITRRAHRFFARYPHLITTGLVLLTVLPFVFLILLFVTRAKIAMLTAWILSIILIDAYLIVVEYIRESFARQIGISAMTADEFRDTMLNGYVWRRARHKHANSWAGAWDNANVTSDMSNTGSAHSAGNTGSTQSGGAR</sequence>
<keyword evidence="3 6" id="KW-1133">Transmembrane helix</keyword>
<comment type="caution">
    <text evidence="8">The sequence shown here is derived from an EMBL/GenBank/DDBJ whole genome shotgun (WGS) entry which is preliminary data.</text>
</comment>
<feature type="transmembrane region" description="Helical" evidence="6">
    <location>
        <begin position="68"/>
        <end position="91"/>
    </location>
</feature>
<feature type="transmembrane region" description="Helical" evidence="6">
    <location>
        <begin position="674"/>
        <end position="697"/>
    </location>
</feature>
<feature type="domain" description="ABC-2 type transporter transmembrane" evidence="7">
    <location>
        <begin position="83"/>
        <end position="242"/>
    </location>
</feature>
<feature type="compositionally biased region" description="Low complexity" evidence="5">
    <location>
        <begin position="178"/>
        <end position="201"/>
    </location>
</feature>
<organism evidence="8 9">
    <name type="scientific">Bifidobacterium reuteri DSM 23975</name>
    <dbReference type="NCBI Taxonomy" id="1437610"/>
    <lineage>
        <taxon>Bacteria</taxon>
        <taxon>Bacillati</taxon>
        <taxon>Actinomycetota</taxon>
        <taxon>Actinomycetes</taxon>
        <taxon>Bifidobacteriales</taxon>
        <taxon>Bifidobacteriaceae</taxon>
        <taxon>Bifidobacterium</taxon>
    </lineage>
</organism>
<evidence type="ECO:0000256" key="4">
    <source>
        <dbReference type="ARBA" id="ARBA00023136"/>
    </source>
</evidence>
<feature type="transmembrane region" description="Helical" evidence="6">
    <location>
        <begin position="765"/>
        <end position="783"/>
    </location>
</feature>
<dbReference type="EMBL" id="JGZK01000014">
    <property type="protein sequence ID" value="KFI84925.1"/>
    <property type="molecule type" value="Genomic_DNA"/>
</dbReference>
<dbReference type="eggNOG" id="COG1511">
    <property type="taxonomic scope" value="Bacteria"/>
</dbReference>
<dbReference type="PANTHER" id="PTHR43077:SF10">
    <property type="entry name" value="TRANSPORT PERMEASE PROTEIN"/>
    <property type="match status" value="1"/>
</dbReference>